<proteinExistence type="predicted"/>
<dbReference type="EMBL" id="FNBW01000012">
    <property type="protein sequence ID" value="SDG21964.1"/>
    <property type="molecule type" value="Genomic_DNA"/>
</dbReference>
<keyword evidence="1" id="KW-1133">Transmembrane helix</keyword>
<evidence type="ECO:0000313" key="2">
    <source>
        <dbReference type="EMBL" id="SDG21964.1"/>
    </source>
</evidence>
<name>A0A8G2BKG0_9PROT</name>
<gene>
    <name evidence="2" type="ORF">SAMN05660686_03722</name>
</gene>
<feature type="transmembrane region" description="Helical" evidence="1">
    <location>
        <begin position="17"/>
        <end position="38"/>
    </location>
</feature>
<comment type="caution">
    <text evidence="2">The sequence shown here is derived from an EMBL/GenBank/DDBJ whole genome shotgun (WGS) entry which is preliminary data.</text>
</comment>
<reference evidence="2 3" key="1">
    <citation type="submission" date="2016-10" db="EMBL/GenBank/DDBJ databases">
        <authorList>
            <person name="Varghese N."/>
            <person name="Submissions S."/>
        </authorList>
    </citation>
    <scope>NUCLEOTIDE SEQUENCE [LARGE SCALE GENOMIC DNA]</scope>
    <source>
        <strain evidence="2 3">DSM 18839</strain>
    </source>
</reference>
<evidence type="ECO:0000256" key="1">
    <source>
        <dbReference type="SAM" id="Phobius"/>
    </source>
</evidence>
<keyword evidence="3" id="KW-1185">Reference proteome</keyword>
<dbReference type="Proteomes" id="UP000198615">
    <property type="component" value="Unassembled WGS sequence"/>
</dbReference>
<sequence length="42" mass="4367">MTLADLLIVLGRVIRGFLLLSIPAVIVGLSAVSLGYLISLVS</sequence>
<protein>
    <submittedName>
        <fullName evidence="2">Uncharacterized protein</fullName>
    </submittedName>
</protein>
<dbReference type="AlphaFoldDB" id="A0A8G2BKG0"/>
<keyword evidence="1" id="KW-0472">Membrane</keyword>
<evidence type="ECO:0000313" key="3">
    <source>
        <dbReference type="Proteomes" id="UP000198615"/>
    </source>
</evidence>
<accession>A0A8G2BKG0</accession>
<organism evidence="2 3">
    <name type="scientific">Thalassobaculum litoreum DSM 18839</name>
    <dbReference type="NCBI Taxonomy" id="1123362"/>
    <lineage>
        <taxon>Bacteria</taxon>
        <taxon>Pseudomonadati</taxon>
        <taxon>Pseudomonadota</taxon>
        <taxon>Alphaproteobacteria</taxon>
        <taxon>Rhodospirillales</taxon>
        <taxon>Thalassobaculaceae</taxon>
        <taxon>Thalassobaculum</taxon>
    </lineage>
</organism>
<keyword evidence="1" id="KW-0812">Transmembrane</keyword>